<organism evidence="10 11">
    <name type="scientific">Ficus carica</name>
    <name type="common">Common fig</name>
    <dbReference type="NCBI Taxonomy" id="3494"/>
    <lineage>
        <taxon>Eukaryota</taxon>
        <taxon>Viridiplantae</taxon>
        <taxon>Streptophyta</taxon>
        <taxon>Embryophyta</taxon>
        <taxon>Tracheophyta</taxon>
        <taxon>Spermatophyta</taxon>
        <taxon>Magnoliopsida</taxon>
        <taxon>eudicotyledons</taxon>
        <taxon>Gunneridae</taxon>
        <taxon>Pentapetalae</taxon>
        <taxon>rosids</taxon>
        <taxon>fabids</taxon>
        <taxon>Rosales</taxon>
        <taxon>Moraceae</taxon>
        <taxon>Ficeae</taxon>
        <taxon>Ficus</taxon>
    </lineage>
</organism>
<evidence type="ECO:0000256" key="5">
    <source>
        <dbReference type="ARBA" id="ARBA00023136"/>
    </source>
</evidence>
<evidence type="ECO:0000313" key="11">
    <source>
        <dbReference type="Proteomes" id="UP001187192"/>
    </source>
</evidence>
<keyword evidence="5 7" id="KW-0472">Membrane</keyword>
<proteinExistence type="predicted"/>
<evidence type="ECO:0000256" key="7">
    <source>
        <dbReference type="SAM" id="Phobius"/>
    </source>
</evidence>
<feature type="domain" description="ABC transporter family G" evidence="9">
    <location>
        <begin position="173"/>
        <end position="226"/>
    </location>
</feature>
<protein>
    <recommendedName>
        <fullName evidence="12">ABC transporter domain-containing protein</fullName>
    </recommendedName>
</protein>
<feature type="transmembrane region" description="Helical" evidence="7">
    <location>
        <begin position="484"/>
        <end position="506"/>
    </location>
</feature>
<comment type="caution">
    <text evidence="10">The sequence shown here is derived from an EMBL/GenBank/DDBJ whole genome shotgun (WGS) entry which is preliminary data.</text>
</comment>
<feature type="transmembrane region" description="Helical" evidence="7">
    <location>
        <begin position="416"/>
        <end position="443"/>
    </location>
</feature>
<dbReference type="PANTHER" id="PTHR19241">
    <property type="entry name" value="ATP-BINDING CASSETTE TRANSPORTER"/>
    <property type="match status" value="1"/>
</dbReference>
<evidence type="ECO:0008006" key="12">
    <source>
        <dbReference type="Google" id="ProtNLM"/>
    </source>
</evidence>
<dbReference type="EMBL" id="BTGU01000017">
    <property type="protein sequence ID" value="GMN44111.1"/>
    <property type="molecule type" value="Genomic_DNA"/>
</dbReference>
<keyword evidence="4 7" id="KW-1133">Transmembrane helix</keyword>
<evidence type="ECO:0000259" key="8">
    <source>
        <dbReference type="Pfam" id="PF01061"/>
    </source>
</evidence>
<dbReference type="Pfam" id="PF19055">
    <property type="entry name" value="ABC2_membrane_7"/>
    <property type="match status" value="1"/>
</dbReference>
<name>A0AA88D5X7_FICCA</name>
<dbReference type="InterPro" id="IPR013525">
    <property type="entry name" value="ABC2_TM"/>
</dbReference>
<sequence>MRRSSIWHHNGSQSPQGGGADRSSSHDEDAAVAADASLYALEAALSFFRDKDCNVSGAMRVDENGKRVVDVTKFRARERRVFIEKLIKCFHALHILGIDICLDTLVGDAMTRGISGGQKKRFTTGEMMVGPTRALFMDEITNGLDSCTAYEIVFCLQQMVHVTDATTLVSLLQPATEAFDLFDDLILMSEGKTVYHGPCDQVLDFFEDCGFRCPQRKGIADFLLEVTSRKEQAQCWYITEVPYSYVSVDMLCKTIKESPLGKRLEEELSEPYDKSQNHKNALSFSMYSLSKWQLFSACMTRELLLFRRQFSVNVIRTTQVTAFPPIPDNLRGRCSLRVIYGFRSKWIAHLVIMALITVTTFWGPRMDISVSHSNSYMGSLSFILLLFLVDGFPEMAATISRLQVFYKQKELCFYPAWAYAIPATVLKVPFSFVQALVWTCLTYYPIGYTPELQWFLYQVILLFAVHLSSASMSCFLALVFQTMVVYYVVVAAAMLLALLFGGLIIAKLKPTFH</sequence>
<evidence type="ECO:0000256" key="6">
    <source>
        <dbReference type="SAM" id="MobiDB-lite"/>
    </source>
</evidence>
<dbReference type="InterPro" id="IPR027417">
    <property type="entry name" value="P-loop_NTPase"/>
</dbReference>
<evidence type="ECO:0000259" key="9">
    <source>
        <dbReference type="Pfam" id="PF19055"/>
    </source>
</evidence>
<evidence type="ECO:0000256" key="1">
    <source>
        <dbReference type="ARBA" id="ARBA00004141"/>
    </source>
</evidence>
<feature type="region of interest" description="Disordered" evidence="6">
    <location>
        <begin position="1"/>
        <end position="26"/>
    </location>
</feature>
<evidence type="ECO:0000256" key="4">
    <source>
        <dbReference type="ARBA" id="ARBA00022989"/>
    </source>
</evidence>
<dbReference type="GO" id="GO:0005886">
    <property type="term" value="C:plasma membrane"/>
    <property type="evidence" value="ECO:0007669"/>
    <property type="project" value="UniProtKB-ARBA"/>
</dbReference>
<feature type="domain" description="ABC-2 type transporter transmembrane" evidence="8">
    <location>
        <begin position="345"/>
        <end position="506"/>
    </location>
</feature>
<dbReference type="Pfam" id="PF01061">
    <property type="entry name" value="ABC2_membrane"/>
    <property type="match status" value="1"/>
</dbReference>
<keyword evidence="3 7" id="KW-0812">Transmembrane</keyword>
<dbReference type="InterPro" id="IPR043926">
    <property type="entry name" value="ABCG_dom"/>
</dbReference>
<gene>
    <name evidence="10" type="ORF">TIFTF001_013313</name>
</gene>
<keyword evidence="11" id="KW-1185">Reference proteome</keyword>
<evidence type="ECO:0000256" key="3">
    <source>
        <dbReference type="ARBA" id="ARBA00022692"/>
    </source>
</evidence>
<comment type="subcellular location">
    <subcellularLocation>
        <location evidence="1">Membrane</location>
        <topology evidence="1">Multi-pass membrane protein</topology>
    </subcellularLocation>
</comment>
<feature type="transmembrane region" description="Helical" evidence="7">
    <location>
        <begin position="346"/>
        <end position="364"/>
    </location>
</feature>
<evidence type="ECO:0000256" key="2">
    <source>
        <dbReference type="ARBA" id="ARBA00022448"/>
    </source>
</evidence>
<reference evidence="10" key="1">
    <citation type="submission" date="2023-07" db="EMBL/GenBank/DDBJ databases">
        <title>draft genome sequence of fig (Ficus carica).</title>
        <authorList>
            <person name="Takahashi T."/>
            <person name="Nishimura K."/>
        </authorList>
    </citation>
    <scope>NUCLEOTIDE SEQUENCE</scope>
</reference>
<feature type="transmembrane region" description="Helical" evidence="7">
    <location>
        <begin position="455"/>
        <end position="478"/>
    </location>
</feature>
<accession>A0AA88D5X7</accession>
<dbReference type="Proteomes" id="UP001187192">
    <property type="component" value="Unassembled WGS sequence"/>
</dbReference>
<keyword evidence="2" id="KW-0813">Transport</keyword>
<dbReference type="SUPFAM" id="SSF52540">
    <property type="entry name" value="P-loop containing nucleoside triphosphate hydrolases"/>
    <property type="match status" value="1"/>
</dbReference>
<evidence type="ECO:0000313" key="10">
    <source>
        <dbReference type="EMBL" id="GMN44111.1"/>
    </source>
</evidence>
<feature type="transmembrane region" description="Helical" evidence="7">
    <location>
        <begin position="376"/>
        <end position="396"/>
    </location>
</feature>
<dbReference type="AlphaFoldDB" id="A0AA88D5X7"/>
<dbReference type="Gene3D" id="3.40.50.300">
    <property type="entry name" value="P-loop containing nucleotide triphosphate hydrolases"/>
    <property type="match status" value="1"/>
</dbReference>
<dbReference type="GO" id="GO:0140359">
    <property type="term" value="F:ABC-type transporter activity"/>
    <property type="evidence" value="ECO:0007669"/>
    <property type="project" value="InterPro"/>
</dbReference>